<accession>A0A1E7FLM3</accession>
<dbReference type="OrthoDB" id="44156at2759"/>
<dbReference type="AlphaFoldDB" id="A0A1E7FLM3"/>
<feature type="region of interest" description="Disordered" evidence="1">
    <location>
        <begin position="73"/>
        <end position="93"/>
    </location>
</feature>
<dbReference type="Proteomes" id="UP000095751">
    <property type="component" value="Unassembled WGS sequence"/>
</dbReference>
<evidence type="ECO:0000313" key="3">
    <source>
        <dbReference type="Proteomes" id="UP000095751"/>
    </source>
</evidence>
<gene>
    <name evidence="2" type="ORF">FRACYDRAFT_237352</name>
</gene>
<dbReference type="KEGG" id="fcy:FRACYDRAFT_237352"/>
<proteinExistence type="predicted"/>
<sequence>MTIMVLQRFARFASTSTTTAVRRVQVAQVQRHSLPALPLASTSALTTDGFNNNNTEQRRSFWMDVIRIKTNRPNSKYGYSKDGKTGVTEKHEDPEQVIRRHMDETRSDGESLLDLMFFNEKHEKKWMKRVRLQNKKRYEFDKKHVTDLAKYISFVQQNGDGEK</sequence>
<evidence type="ECO:0000256" key="1">
    <source>
        <dbReference type="SAM" id="MobiDB-lite"/>
    </source>
</evidence>
<keyword evidence="3" id="KW-1185">Reference proteome</keyword>
<dbReference type="EMBL" id="KV784356">
    <property type="protein sequence ID" value="OEU19061.1"/>
    <property type="molecule type" value="Genomic_DNA"/>
</dbReference>
<evidence type="ECO:0000313" key="2">
    <source>
        <dbReference type="EMBL" id="OEU19061.1"/>
    </source>
</evidence>
<dbReference type="InParanoid" id="A0A1E7FLM3"/>
<reference evidence="2 3" key="1">
    <citation type="submission" date="2016-09" db="EMBL/GenBank/DDBJ databases">
        <title>Extensive genetic diversity and differential bi-allelic expression allows diatom success in the polar Southern Ocean.</title>
        <authorList>
            <consortium name="DOE Joint Genome Institute"/>
            <person name="Mock T."/>
            <person name="Otillar R.P."/>
            <person name="Strauss J."/>
            <person name="Dupont C."/>
            <person name="Frickenhaus S."/>
            <person name="Maumus F."/>
            <person name="Mcmullan M."/>
            <person name="Sanges R."/>
            <person name="Schmutz J."/>
            <person name="Toseland A."/>
            <person name="Valas R."/>
            <person name="Veluchamy A."/>
            <person name="Ward B.J."/>
            <person name="Allen A."/>
            <person name="Barry K."/>
            <person name="Falciatore A."/>
            <person name="Ferrante M."/>
            <person name="Fortunato A.E."/>
            <person name="Gloeckner G."/>
            <person name="Gruber A."/>
            <person name="Hipkin R."/>
            <person name="Janech M."/>
            <person name="Kroth P."/>
            <person name="Leese F."/>
            <person name="Lindquist E."/>
            <person name="Lyon B.R."/>
            <person name="Martin J."/>
            <person name="Mayer C."/>
            <person name="Parker M."/>
            <person name="Quesneville H."/>
            <person name="Raymond J."/>
            <person name="Uhlig C."/>
            <person name="Valentin K.U."/>
            <person name="Worden A.Z."/>
            <person name="Armbrust E.V."/>
            <person name="Bowler C."/>
            <person name="Green B."/>
            <person name="Moulton V."/>
            <person name="Van Oosterhout C."/>
            <person name="Grigoriev I."/>
        </authorList>
    </citation>
    <scope>NUCLEOTIDE SEQUENCE [LARGE SCALE GENOMIC DNA]</scope>
    <source>
        <strain evidence="2 3">CCMP1102</strain>
    </source>
</reference>
<feature type="compositionally biased region" description="Basic and acidic residues" evidence="1">
    <location>
        <begin position="79"/>
        <end position="93"/>
    </location>
</feature>
<name>A0A1E7FLM3_9STRA</name>
<organism evidence="2 3">
    <name type="scientific">Fragilariopsis cylindrus CCMP1102</name>
    <dbReference type="NCBI Taxonomy" id="635003"/>
    <lineage>
        <taxon>Eukaryota</taxon>
        <taxon>Sar</taxon>
        <taxon>Stramenopiles</taxon>
        <taxon>Ochrophyta</taxon>
        <taxon>Bacillariophyta</taxon>
        <taxon>Bacillariophyceae</taxon>
        <taxon>Bacillariophycidae</taxon>
        <taxon>Bacillariales</taxon>
        <taxon>Bacillariaceae</taxon>
        <taxon>Fragilariopsis</taxon>
    </lineage>
</organism>
<protein>
    <submittedName>
        <fullName evidence="2">Uncharacterized protein</fullName>
    </submittedName>
</protein>